<keyword evidence="3 6" id="KW-0012">Acyltransferase</keyword>
<evidence type="ECO:0000313" key="6">
    <source>
        <dbReference type="EMBL" id="KXO00159.1"/>
    </source>
</evidence>
<proteinExistence type="predicted"/>
<dbReference type="STRING" id="1548749.LS48_06755"/>
<keyword evidence="4" id="KW-0472">Membrane</keyword>
<dbReference type="EMBL" id="JRWG01000003">
    <property type="protein sequence ID" value="KXO00159.1"/>
    <property type="molecule type" value="Genomic_DNA"/>
</dbReference>
<dbReference type="Proteomes" id="UP000070138">
    <property type="component" value="Unassembled WGS sequence"/>
</dbReference>
<evidence type="ECO:0000259" key="5">
    <source>
        <dbReference type="SMART" id="SM00563"/>
    </source>
</evidence>
<dbReference type="SMART" id="SM00563">
    <property type="entry name" value="PlsC"/>
    <property type="match status" value="1"/>
</dbReference>
<reference evidence="6 7" key="2">
    <citation type="journal article" date="2016" name="Int. J. Syst. Evol. Microbiol.">
        <title>Vitellibacter aquimaris sp. nov., a marine bacterium isolated from seawater.</title>
        <authorList>
            <person name="Thevarajoo S."/>
            <person name="Selvaratnam C."/>
            <person name="Goh K.M."/>
            <person name="Hong K.W."/>
            <person name="Chan X.Y."/>
            <person name="Chan K.G."/>
            <person name="Chong C.S."/>
        </authorList>
    </citation>
    <scope>NUCLEOTIDE SEQUENCE [LARGE SCALE GENOMIC DNA]</scope>
    <source>
        <strain evidence="6 7">D-24</strain>
    </source>
</reference>
<feature type="transmembrane region" description="Helical" evidence="4">
    <location>
        <begin position="121"/>
        <end position="140"/>
    </location>
</feature>
<comment type="caution">
    <text evidence="6">The sequence shown here is derived from an EMBL/GenBank/DDBJ whole genome shotgun (WGS) entry which is preliminary data.</text>
</comment>
<evidence type="ECO:0000256" key="1">
    <source>
        <dbReference type="ARBA" id="ARBA00005189"/>
    </source>
</evidence>
<reference evidence="7" key="1">
    <citation type="submission" date="2014-10" db="EMBL/GenBank/DDBJ databases">
        <title>Genome sequencing of Vitellibacter sp. D-24.</title>
        <authorList>
            <person name="Thevarajoo S."/>
            <person name="Selvaratnam C."/>
            <person name="Goh K.M."/>
            <person name="Chong C.S."/>
        </authorList>
    </citation>
    <scope>NUCLEOTIDE SEQUENCE [LARGE SCALE GENOMIC DNA]</scope>
    <source>
        <strain evidence="7">D-24</strain>
    </source>
</reference>
<evidence type="ECO:0000256" key="2">
    <source>
        <dbReference type="ARBA" id="ARBA00022679"/>
    </source>
</evidence>
<dbReference type="PANTHER" id="PTHR10434:SF9">
    <property type="entry name" value="PHOSPHOLIPID_GLYCEROL ACYLTRANSFERASE DOMAIN-CONTAINING PROTEIN"/>
    <property type="match status" value="1"/>
</dbReference>
<feature type="domain" description="Phospholipid/glycerol acyltransferase" evidence="5">
    <location>
        <begin position="28"/>
        <end position="140"/>
    </location>
</feature>
<keyword evidence="7" id="KW-1185">Reference proteome</keyword>
<evidence type="ECO:0000313" key="7">
    <source>
        <dbReference type="Proteomes" id="UP000070138"/>
    </source>
</evidence>
<dbReference type="PATRIC" id="fig|1548749.3.peg.1430"/>
<evidence type="ECO:0000256" key="4">
    <source>
        <dbReference type="SAM" id="Phobius"/>
    </source>
</evidence>
<dbReference type="SUPFAM" id="SSF69593">
    <property type="entry name" value="Glycerol-3-phosphate (1)-acyltransferase"/>
    <property type="match status" value="1"/>
</dbReference>
<dbReference type="GO" id="GO:0003841">
    <property type="term" value="F:1-acylglycerol-3-phosphate O-acyltransferase activity"/>
    <property type="evidence" value="ECO:0007669"/>
    <property type="project" value="TreeGrafter"/>
</dbReference>
<name>A0A137RIZ3_9FLAO</name>
<evidence type="ECO:0000256" key="3">
    <source>
        <dbReference type="ARBA" id="ARBA00023315"/>
    </source>
</evidence>
<protein>
    <submittedName>
        <fullName evidence="6">Acyltransferase</fullName>
    </submittedName>
</protein>
<dbReference type="RefSeq" id="WP_062621286.1">
    <property type="nucleotide sequence ID" value="NZ_JRWG01000003.1"/>
</dbReference>
<keyword evidence="2 6" id="KW-0808">Transferase</keyword>
<comment type="pathway">
    <text evidence="1">Lipid metabolism.</text>
</comment>
<dbReference type="PANTHER" id="PTHR10434">
    <property type="entry name" value="1-ACYL-SN-GLYCEROL-3-PHOSPHATE ACYLTRANSFERASE"/>
    <property type="match status" value="1"/>
</dbReference>
<dbReference type="GO" id="GO:0006654">
    <property type="term" value="P:phosphatidic acid biosynthetic process"/>
    <property type="evidence" value="ECO:0007669"/>
    <property type="project" value="TreeGrafter"/>
</dbReference>
<dbReference type="Pfam" id="PF01553">
    <property type="entry name" value="Acyltransferase"/>
    <property type="match status" value="1"/>
</dbReference>
<dbReference type="OrthoDB" id="9796839at2"/>
<gene>
    <name evidence="6" type="ORF">LS48_06755</name>
</gene>
<sequence length="178" mass="20485">MGLTKFIFEKVMGWKIEGSFDPSIKKAVVIVVPHTSWHDFYIGAFTRKILKTEINYIAKKELFKWPFGWYFRWMGGAPLDRSPGQNQVEAIAEIIKTKDEFRLALSPEGTRKKVAVWRTGYYYIALAANVPIIAVAFDYLTKKVIINEPFYPTGNIDEDTLKLRSFYKGIVGKNKAYS</sequence>
<keyword evidence="4" id="KW-0812">Transmembrane</keyword>
<dbReference type="AlphaFoldDB" id="A0A137RIZ3"/>
<keyword evidence="4" id="KW-1133">Transmembrane helix</keyword>
<accession>A0A137RIZ3</accession>
<organism evidence="6 7">
    <name type="scientific">Aequorivita aquimaris</name>
    <dbReference type="NCBI Taxonomy" id="1548749"/>
    <lineage>
        <taxon>Bacteria</taxon>
        <taxon>Pseudomonadati</taxon>
        <taxon>Bacteroidota</taxon>
        <taxon>Flavobacteriia</taxon>
        <taxon>Flavobacteriales</taxon>
        <taxon>Flavobacteriaceae</taxon>
        <taxon>Aequorivita</taxon>
    </lineage>
</organism>
<dbReference type="InterPro" id="IPR002123">
    <property type="entry name" value="Plipid/glycerol_acylTrfase"/>
</dbReference>